<proteinExistence type="predicted"/>
<evidence type="ECO:0000256" key="1">
    <source>
        <dbReference type="ARBA" id="ARBA00022833"/>
    </source>
</evidence>
<dbReference type="CDD" id="cd12148">
    <property type="entry name" value="fungal_TF_MHR"/>
    <property type="match status" value="1"/>
</dbReference>
<dbReference type="EMBL" id="KN846958">
    <property type="protein sequence ID" value="KIW68897.1"/>
    <property type="molecule type" value="Genomic_DNA"/>
</dbReference>
<reference evidence="8 9" key="1">
    <citation type="submission" date="2015-01" db="EMBL/GenBank/DDBJ databases">
        <title>The Genome Sequence of Capronia semiimmersa CBS27337.</title>
        <authorList>
            <consortium name="The Broad Institute Genomics Platform"/>
            <person name="Cuomo C."/>
            <person name="de Hoog S."/>
            <person name="Gorbushina A."/>
            <person name="Stielow B."/>
            <person name="Teixiera M."/>
            <person name="Abouelleil A."/>
            <person name="Chapman S.B."/>
            <person name="Priest M."/>
            <person name="Young S.K."/>
            <person name="Wortman J."/>
            <person name="Nusbaum C."/>
            <person name="Birren B."/>
        </authorList>
    </citation>
    <scope>NUCLEOTIDE SEQUENCE [LARGE SCALE GENOMIC DNA]</scope>
    <source>
        <strain evidence="8 9">CBS 27337</strain>
    </source>
</reference>
<name>A0A0D2E3H9_9EURO</name>
<keyword evidence="5" id="KW-0539">Nucleus</keyword>
<keyword evidence="4" id="KW-0804">Transcription</keyword>
<gene>
    <name evidence="8" type="ORF">PV04_04811</name>
</gene>
<dbReference type="PANTHER" id="PTHR47171:SF5">
    <property type="entry name" value="ZN(II)2CYS6 TRANSCRIPTION FACTOR (EUROFUNG)"/>
    <property type="match status" value="1"/>
</dbReference>
<accession>A0A0D2E3H9</accession>
<feature type="compositionally biased region" description="Polar residues" evidence="6">
    <location>
        <begin position="459"/>
        <end position="471"/>
    </location>
</feature>
<feature type="compositionally biased region" description="Polar residues" evidence="6">
    <location>
        <begin position="1"/>
        <end position="14"/>
    </location>
</feature>
<keyword evidence="1" id="KW-0862">Zinc</keyword>
<evidence type="ECO:0000256" key="3">
    <source>
        <dbReference type="ARBA" id="ARBA00023125"/>
    </source>
</evidence>
<evidence type="ECO:0000256" key="5">
    <source>
        <dbReference type="ARBA" id="ARBA00023242"/>
    </source>
</evidence>
<evidence type="ECO:0000256" key="4">
    <source>
        <dbReference type="ARBA" id="ARBA00023163"/>
    </source>
</evidence>
<dbReference type="AlphaFoldDB" id="A0A0D2E3H9"/>
<dbReference type="HOGENOM" id="CLU_007427_3_1_1"/>
<dbReference type="InterPro" id="IPR007219">
    <property type="entry name" value="XnlR_reg_dom"/>
</dbReference>
<evidence type="ECO:0000259" key="7">
    <source>
        <dbReference type="SMART" id="SM00906"/>
    </source>
</evidence>
<dbReference type="InterPro" id="IPR052073">
    <property type="entry name" value="Amide_Lactam_Regulators"/>
</dbReference>
<organism evidence="8 9">
    <name type="scientific">Phialophora macrospora</name>
    <dbReference type="NCBI Taxonomy" id="1851006"/>
    <lineage>
        <taxon>Eukaryota</taxon>
        <taxon>Fungi</taxon>
        <taxon>Dikarya</taxon>
        <taxon>Ascomycota</taxon>
        <taxon>Pezizomycotina</taxon>
        <taxon>Eurotiomycetes</taxon>
        <taxon>Chaetothyriomycetidae</taxon>
        <taxon>Chaetothyriales</taxon>
        <taxon>Herpotrichiellaceae</taxon>
        <taxon>Phialophora</taxon>
    </lineage>
</organism>
<keyword evidence="9" id="KW-1185">Reference proteome</keyword>
<keyword evidence="3" id="KW-0238">DNA-binding</keyword>
<dbReference type="GO" id="GO:0008270">
    <property type="term" value="F:zinc ion binding"/>
    <property type="evidence" value="ECO:0007669"/>
    <property type="project" value="InterPro"/>
</dbReference>
<evidence type="ECO:0000256" key="2">
    <source>
        <dbReference type="ARBA" id="ARBA00023015"/>
    </source>
</evidence>
<feature type="region of interest" description="Disordered" evidence="6">
    <location>
        <begin position="449"/>
        <end position="486"/>
    </location>
</feature>
<dbReference type="Proteomes" id="UP000054266">
    <property type="component" value="Unassembled WGS sequence"/>
</dbReference>
<sequence>MRSHRASATSTQSADRSELPPSASPGSVGYLGEESMMLQNPSALQFDDETEAETAEFYTKTLLSTDAVALPSQKLVAALTDAYFEHVHPHQPLVDRTDFERFQSPLLVHSVCMLASAYGHRRGGVSQLSAAKKYYLKAKLLLATEHERNKMAVLKALCLMTCRSMTDPTVICLDSLWHWLGAASRYAIHMGLHKEATYSGNQDAGTRRRMWWHLFNQDKLVSFCYGRPLMIHMHDTDVQPLSQSDFPEEHPDNNIFIERTKLCMIFGQLADGRYNPNLSYGDIVPIGQAFETWVCELPPDLTLQHTESRPYRRVVSELHILYYACLLIYQLSLMKVEPVSSSGKATFEECVQTASHMIRVFEDIQYRNDVLYLAPINAWFCYLAGVVQIRARATFSAQGGGFDDNLAIVRTVLQELSATVPSSALVLGNLKRAELSGGTLPGQYSARSVNPSADGLANSEANNEGNLTTESLAGPDGRRSTSNILSGLGEGMDSTSLFLPGSLIADGNVGFDFGDVFVNQIFQDQWFSG</sequence>
<dbReference type="PANTHER" id="PTHR47171">
    <property type="entry name" value="FARA-RELATED"/>
    <property type="match status" value="1"/>
</dbReference>
<dbReference type="Pfam" id="PF04082">
    <property type="entry name" value="Fungal_trans"/>
    <property type="match status" value="1"/>
</dbReference>
<dbReference type="SMART" id="SM00906">
    <property type="entry name" value="Fungal_trans"/>
    <property type="match status" value="1"/>
</dbReference>
<dbReference type="GO" id="GO:0006351">
    <property type="term" value="P:DNA-templated transcription"/>
    <property type="evidence" value="ECO:0007669"/>
    <property type="project" value="InterPro"/>
</dbReference>
<feature type="domain" description="Xylanolytic transcriptional activator regulatory" evidence="7">
    <location>
        <begin position="176"/>
        <end position="246"/>
    </location>
</feature>
<keyword evidence="2" id="KW-0805">Transcription regulation</keyword>
<protein>
    <recommendedName>
        <fullName evidence="7">Xylanolytic transcriptional activator regulatory domain-containing protein</fullName>
    </recommendedName>
</protein>
<feature type="region of interest" description="Disordered" evidence="6">
    <location>
        <begin position="1"/>
        <end position="30"/>
    </location>
</feature>
<evidence type="ECO:0000313" key="8">
    <source>
        <dbReference type="EMBL" id="KIW68897.1"/>
    </source>
</evidence>
<dbReference type="GO" id="GO:0003677">
    <property type="term" value="F:DNA binding"/>
    <property type="evidence" value="ECO:0007669"/>
    <property type="project" value="UniProtKB-KW"/>
</dbReference>
<evidence type="ECO:0000313" key="9">
    <source>
        <dbReference type="Proteomes" id="UP000054266"/>
    </source>
</evidence>
<evidence type="ECO:0000256" key="6">
    <source>
        <dbReference type="SAM" id="MobiDB-lite"/>
    </source>
</evidence>